<dbReference type="GO" id="GO:0003723">
    <property type="term" value="F:RNA binding"/>
    <property type="evidence" value="ECO:0007669"/>
    <property type="project" value="InterPro"/>
</dbReference>
<dbReference type="STRING" id="43335.A0A4U5Q863"/>
<dbReference type="Gene3D" id="1.25.40.90">
    <property type="match status" value="1"/>
</dbReference>
<dbReference type="PROSITE" id="PS51391">
    <property type="entry name" value="CID"/>
    <property type="match status" value="1"/>
</dbReference>
<keyword evidence="1" id="KW-0507">mRNA processing</keyword>
<dbReference type="SMART" id="SM00648">
    <property type="entry name" value="SWAP"/>
    <property type="match status" value="1"/>
</dbReference>
<dbReference type="GO" id="GO:0005634">
    <property type="term" value="C:nucleus"/>
    <property type="evidence" value="ECO:0007669"/>
    <property type="project" value="UniProtKB-ARBA"/>
</dbReference>
<dbReference type="InterPro" id="IPR008942">
    <property type="entry name" value="ENTH_VHS"/>
</dbReference>
<dbReference type="PROSITE" id="PS50128">
    <property type="entry name" value="SURP"/>
    <property type="match status" value="1"/>
</dbReference>
<feature type="region of interest" description="Disordered" evidence="2">
    <location>
        <begin position="480"/>
        <end position="503"/>
    </location>
</feature>
<dbReference type="Pfam" id="PF01805">
    <property type="entry name" value="Surp"/>
    <property type="match status" value="1"/>
</dbReference>
<organism evidence="5">
    <name type="scientific">Populus alba</name>
    <name type="common">White poplar</name>
    <dbReference type="NCBI Taxonomy" id="43335"/>
    <lineage>
        <taxon>Eukaryota</taxon>
        <taxon>Viridiplantae</taxon>
        <taxon>Streptophyta</taxon>
        <taxon>Embryophyta</taxon>
        <taxon>Tracheophyta</taxon>
        <taxon>Spermatophyta</taxon>
        <taxon>Magnoliopsida</taxon>
        <taxon>eudicotyledons</taxon>
        <taxon>Gunneridae</taxon>
        <taxon>Pentapetalae</taxon>
        <taxon>rosids</taxon>
        <taxon>fabids</taxon>
        <taxon>Malpighiales</taxon>
        <taxon>Salicaceae</taxon>
        <taxon>Saliceae</taxon>
        <taxon>Populus</taxon>
    </lineage>
</organism>
<evidence type="ECO:0000256" key="1">
    <source>
        <dbReference type="ARBA" id="ARBA00022664"/>
    </source>
</evidence>
<dbReference type="GO" id="GO:0006874">
    <property type="term" value="P:intracellular calcium ion homeostasis"/>
    <property type="evidence" value="ECO:0007669"/>
    <property type="project" value="TreeGrafter"/>
</dbReference>
<feature type="region of interest" description="Disordered" evidence="2">
    <location>
        <begin position="649"/>
        <end position="754"/>
    </location>
</feature>
<feature type="region of interest" description="Disordered" evidence="2">
    <location>
        <begin position="122"/>
        <end position="213"/>
    </location>
</feature>
<dbReference type="InterPro" id="IPR000061">
    <property type="entry name" value="Surp"/>
</dbReference>
<feature type="compositionally biased region" description="Pro residues" evidence="2">
    <location>
        <begin position="176"/>
        <end position="210"/>
    </location>
</feature>
<dbReference type="Pfam" id="PF25123">
    <property type="entry name" value="SWAP1_C"/>
    <property type="match status" value="1"/>
</dbReference>
<gene>
    <name evidence="5" type="ORF">D5086_0000137890</name>
</gene>
<sequence>MESCSRRSRDVCVFSLLAVEERNLRVTEGEVPTPGFCKGRQSNKAEYLFSYRAPDSDSQLVLSLSHSVVRSLCLSFPDKLFAGFRVVRFGSALVNITEGLMDRQPPPPPHDYAAMAYAQQQQPQYGYPPPPHQHQQYPPPPNPFMPPPHPSVQQYPYTQPPPHPHHLQHPPQQQQHPPPFAPHLPPHLIPPPFHTPNYDSPPAPAPPPSDPELQKRIDKLVEYATKNGPEFEVMIREKQQDNPAYSFLFGGEGHAYYRYKLWLSTRGPLNPPFQASSMMHPPPNPMMNATVGPPPQMHQPPFPPFYDHHHQHTPQPFGVHNRSDFDQPSKSFKGLSGPLPPDVAVELGNVLNTLNGTKESIKGAKTWFMQRSPFAPALAEALRDRIFSLDDSERQLHIIYLANDILFDSLQRRINPHDLDNEALAFKPVLGSMLARIYHYPQNKDENQSRLQKILQFWASKEVYDQDTIYKLEGEMVSGPPVNSFPGPPKELSTGSTDSVPAAGFTQHATSHNAPQWPPDRQSVPDQEHLDKQMLPVMLPTLGNQQFIPNPVPAATFPGSLPINSSVLPAGQQPAPHLLQAPPANIAENLSPYPLFPPGLIPGMVRKMQIGSGVPYSPLSPLDIPTTIPPSNVSPSEILDRVSKFFKEIGEVNPSEGPMRADPKDEDDEYERESPIRKGGACIPPPPNLQVEPETGAYADGSVERKPGTGSGRLGLGATADPNEPSQYDDVYTSYRKQRSTNYHSSMSVRAATR</sequence>
<feature type="domain" description="SURP motif" evidence="3">
    <location>
        <begin position="216"/>
        <end position="260"/>
    </location>
</feature>
<name>A0A4U5Q863_POPAL</name>
<dbReference type="InterPro" id="IPR035967">
    <property type="entry name" value="SWAP/Surp_sf"/>
</dbReference>
<evidence type="ECO:0000259" key="4">
    <source>
        <dbReference type="PROSITE" id="PS51391"/>
    </source>
</evidence>
<dbReference type="InterPro" id="IPR006569">
    <property type="entry name" value="CID_dom"/>
</dbReference>
<dbReference type="SMART" id="SM00582">
    <property type="entry name" value="RPR"/>
    <property type="match status" value="1"/>
</dbReference>
<proteinExistence type="predicted"/>
<evidence type="ECO:0000313" key="5">
    <source>
        <dbReference type="EMBL" id="TKS04907.1"/>
    </source>
</evidence>
<comment type="caution">
    <text evidence="5">The sequence shown here is derived from an EMBL/GenBank/DDBJ whole genome shotgun (WGS) entry which is preliminary data.</text>
</comment>
<dbReference type="PANTHER" id="PTHR12323">
    <property type="entry name" value="SR-RELATED CTD ASSOCIATED FACTOR 6"/>
    <property type="match status" value="1"/>
</dbReference>
<protein>
    <submittedName>
        <fullName evidence="5">Calcium homeostasis endoplasmic reticulum protein-like</fullName>
    </submittedName>
</protein>
<evidence type="ECO:0000259" key="3">
    <source>
        <dbReference type="PROSITE" id="PS50128"/>
    </source>
</evidence>
<dbReference type="AlphaFoldDB" id="A0A4U5Q863"/>
<evidence type="ECO:0000256" key="2">
    <source>
        <dbReference type="SAM" id="MobiDB-lite"/>
    </source>
</evidence>
<feature type="compositionally biased region" description="Pro residues" evidence="2">
    <location>
        <begin position="126"/>
        <end position="150"/>
    </location>
</feature>
<feature type="domain" description="CID" evidence="4">
    <location>
        <begin position="339"/>
        <end position="480"/>
    </location>
</feature>
<dbReference type="GO" id="GO:0006397">
    <property type="term" value="P:mRNA processing"/>
    <property type="evidence" value="ECO:0007669"/>
    <property type="project" value="UniProtKB-KW"/>
</dbReference>
<reference evidence="5" key="1">
    <citation type="submission" date="2018-10" db="EMBL/GenBank/DDBJ databases">
        <title>Population genomic analysis revealed the cold adaptation of white poplar.</title>
        <authorList>
            <person name="Liu Y.-J."/>
        </authorList>
    </citation>
    <scope>NUCLEOTIDE SEQUENCE [LARGE SCALE GENOMIC DNA]</scope>
    <source>
        <strain evidence="5">PAL-ZL1</strain>
    </source>
</reference>
<dbReference type="EMBL" id="RCHU01000444">
    <property type="protein sequence ID" value="TKS04907.1"/>
    <property type="molecule type" value="Genomic_DNA"/>
</dbReference>
<accession>A0A4U5Q863</accession>
<dbReference type="Gene3D" id="1.10.10.790">
    <property type="entry name" value="Surp module"/>
    <property type="match status" value="1"/>
</dbReference>
<dbReference type="SUPFAM" id="SSF109905">
    <property type="entry name" value="Surp module (SWAP domain)"/>
    <property type="match status" value="1"/>
</dbReference>
<dbReference type="GO" id="GO:0048471">
    <property type="term" value="C:perinuclear region of cytoplasm"/>
    <property type="evidence" value="ECO:0007669"/>
    <property type="project" value="TreeGrafter"/>
</dbReference>
<dbReference type="PANTHER" id="PTHR12323:SF0">
    <property type="entry name" value="CALCIUM HOMEOSTASIS ENDOPLASMIC RETICULUM PROTEIN"/>
    <property type="match status" value="1"/>
</dbReference>
<dbReference type="Pfam" id="PF04818">
    <property type="entry name" value="CID"/>
    <property type="match status" value="1"/>
</dbReference>
<dbReference type="InterPro" id="IPR056922">
    <property type="entry name" value="SWAP1_C"/>
</dbReference>